<dbReference type="InterPro" id="IPR000305">
    <property type="entry name" value="GIY-YIG_endonuc"/>
</dbReference>
<evidence type="ECO:0000313" key="3">
    <source>
        <dbReference type="EMBL" id="PIR26585.1"/>
    </source>
</evidence>
<dbReference type="EMBL" id="PCXE01000017">
    <property type="protein sequence ID" value="PIR26585.1"/>
    <property type="molecule type" value="Genomic_DNA"/>
</dbReference>
<comment type="caution">
    <text evidence="3">The sequence shown here is derived from an EMBL/GenBank/DDBJ whole genome shotgun (WGS) entry which is preliminary data.</text>
</comment>
<dbReference type="InterPro" id="IPR035901">
    <property type="entry name" value="GIY-YIG_endonuc_sf"/>
</dbReference>
<dbReference type="PROSITE" id="PS50164">
    <property type="entry name" value="GIY_YIG"/>
    <property type="match status" value="1"/>
</dbReference>
<dbReference type="SUPFAM" id="SSF82771">
    <property type="entry name" value="GIY-YIG endonuclease"/>
    <property type="match status" value="1"/>
</dbReference>
<accession>A0A2H0PZ86</accession>
<dbReference type="PANTHER" id="PTHR34477:SF1">
    <property type="entry name" value="UPF0213 PROTEIN YHBQ"/>
    <property type="match status" value="1"/>
</dbReference>
<dbReference type="Proteomes" id="UP000236846">
    <property type="component" value="Unassembled WGS sequence"/>
</dbReference>
<reference evidence="3 4" key="1">
    <citation type="submission" date="2017-09" db="EMBL/GenBank/DDBJ databases">
        <title>Depth-based differentiation of microbial function through sediment-hosted aquifers and enrichment of novel symbionts in the deep terrestrial subsurface.</title>
        <authorList>
            <person name="Probst A.J."/>
            <person name="Ladd B."/>
            <person name="Jarett J.K."/>
            <person name="Geller-Mcgrath D.E."/>
            <person name="Sieber C.M."/>
            <person name="Emerson J.B."/>
            <person name="Anantharaman K."/>
            <person name="Thomas B.C."/>
            <person name="Malmstrom R."/>
            <person name="Stieglmeier M."/>
            <person name="Klingl A."/>
            <person name="Woyke T."/>
            <person name="Ryan C.M."/>
            <person name="Banfield J.F."/>
        </authorList>
    </citation>
    <scope>NUCLEOTIDE SEQUENCE [LARGE SCALE GENOMIC DNA]</scope>
    <source>
        <strain evidence="3">CG11_big_fil_rev_8_21_14_0_20_43_10</strain>
    </source>
</reference>
<name>A0A2H0PZ86_9BACT</name>
<sequence>MYYLYILRCADNSLYTGITDNVSRRFKEHQDKKGGRYTRSHPVRKVVYIEKFQTKSQALKRESHIKTWRRQKKIELINKTL</sequence>
<evidence type="ECO:0000313" key="4">
    <source>
        <dbReference type="Proteomes" id="UP000236846"/>
    </source>
</evidence>
<comment type="similarity">
    <text evidence="1">Belongs to the UPF0213 family.</text>
</comment>
<dbReference type="Pfam" id="PF01541">
    <property type="entry name" value="GIY-YIG"/>
    <property type="match status" value="1"/>
</dbReference>
<organism evidence="3 4">
    <name type="scientific">Candidatus Brennerbacteria bacterium CG11_big_fil_rev_8_21_14_0_20_43_10</name>
    <dbReference type="NCBI Taxonomy" id="1974523"/>
    <lineage>
        <taxon>Bacteria</taxon>
        <taxon>Candidatus Brenneribacteriota</taxon>
    </lineage>
</organism>
<evidence type="ECO:0000259" key="2">
    <source>
        <dbReference type="PROSITE" id="PS50164"/>
    </source>
</evidence>
<dbReference type="CDD" id="cd10456">
    <property type="entry name" value="GIY-YIG_UPF0213"/>
    <property type="match status" value="1"/>
</dbReference>
<dbReference type="AlphaFoldDB" id="A0A2H0PZ86"/>
<protein>
    <recommendedName>
        <fullName evidence="2">GIY-YIG domain-containing protein</fullName>
    </recommendedName>
</protein>
<dbReference type="Gene3D" id="3.40.1440.10">
    <property type="entry name" value="GIY-YIG endonuclease"/>
    <property type="match status" value="1"/>
</dbReference>
<proteinExistence type="inferred from homology"/>
<evidence type="ECO:0000256" key="1">
    <source>
        <dbReference type="ARBA" id="ARBA00007435"/>
    </source>
</evidence>
<dbReference type="PANTHER" id="PTHR34477">
    <property type="entry name" value="UPF0213 PROTEIN YHBQ"/>
    <property type="match status" value="1"/>
</dbReference>
<gene>
    <name evidence="3" type="ORF">COV41_00965</name>
</gene>
<feature type="domain" description="GIY-YIG" evidence="2">
    <location>
        <begin position="1"/>
        <end position="75"/>
    </location>
</feature>
<dbReference type="InterPro" id="IPR050190">
    <property type="entry name" value="UPF0213_domain"/>
</dbReference>